<dbReference type="InterPro" id="IPR002577">
    <property type="entry name" value="HTH_HxlR"/>
</dbReference>
<keyword evidence="6" id="KW-1185">Reference proteome</keyword>
<protein>
    <submittedName>
        <fullName evidence="5">HxlR family transcriptional regulator</fullName>
    </submittedName>
</protein>
<dbReference type="Proteomes" id="UP000294927">
    <property type="component" value="Unassembled WGS sequence"/>
</dbReference>
<evidence type="ECO:0000313" key="5">
    <source>
        <dbReference type="EMBL" id="TDV56055.1"/>
    </source>
</evidence>
<dbReference type="PANTHER" id="PTHR33204:SF18">
    <property type="entry name" value="TRANSCRIPTIONAL REGULATORY PROTEIN"/>
    <property type="match status" value="1"/>
</dbReference>
<evidence type="ECO:0000256" key="1">
    <source>
        <dbReference type="ARBA" id="ARBA00023015"/>
    </source>
</evidence>
<dbReference type="Gene3D" id="1.10.10.10">
    <property type="entry name" value="Winged helix-like DNA-binding domain superfamily/Winged helix DNA-binding domain"/>
    <property type="match status" value="1"/>
</dbReference>
<dbReference type="Pfam" id="PF01638">
    <property type="entry name" value="HxlR"/>
    <property type="match status" value="1"/>
</dbReference>
<dbReference type="PROSITE" id="PS51118">
    <property type="entry name" value="HTH_HXLR"/>
    <property type="match status" value="1"/>
</dbReference>
<evidence type="ECO:0000256" key="3">
    <source>
        <dbReference type="ARBA" id="ARBA00023163"/>
    </source>
</evidence>
<sequence length="120" mass="13184">MNERFGSRQGAATDERVRAVFSLLSSWRTASAIGSLESGPKRFGALLREMDGVSPKVLTRTLRRLEGFGMVRRQVYPAVPAHVEYSLTKLGESVAAPLLELRFWVETNTGSLGGDGSEER</sequence>
<dbReference type="InterPro" id="IPR036390">
    <property type="entry name" value="WH_DNA-bd_sf"/>
</dbReference>
<dbReference type="GO" id="GO:0003677">
    <property type="term" value="F:DNA binding"/>
    <property type="evidence" value="ECO:0007669"/>
    <property type="project" value="UniProtKB-KW"/>
</dbReference>
<evidence type="ECO:0000256" key="2">
    <source>
        <dbReference type="ARBA" id="ARBA00023125"/>
    </source>
</evidence>
<proteinExistence type="predicted"/>
<comment type="caution">
    <text evidence="5">The sequence shown here is derived from an EMBL/GenBank/DDBJ whole genome shotgun (WGS) entry which is preliminary data.</text>
</comment>
<dbReference type="RefSeq" id="WP_133901347.1">
    <property type="nucleotide sequence ID" value="NZ_SOCP01000002.1"/>
</dbReference>
<keyword evidence="3" id="KW-0804">Transcription</keyword>
<accession>A0A4R7W1R4</accession>
<evidence type="ECO:0000313" key="6">
    <source>
        <dbReference type="Proteomes" id="UP000294927"/>
    </source>
</evidence>
<name>A0A4R7W1R4_9PSEU</name>
<evidence type="ECO:0000259" key="4">
    <source>
        <dbReference type="PROSITE" id="PS51118"/>
    </source>
</evidence>
<dbReference type="EMBL" id="SOCP01000002">
    <property type="protein sequence ID" value="TDV56055.1"/>
    <property type="molecule type" value="Genomic_DNA"/>
</dbReference>
<dbReference type="PANTHER" id="PTHR33204">
    <property type="entry name" value="TRANSCRIPTIONAL REGULATOR, MARR FAMILY"/>
    <property type="match status" value="1"/>
</dbReference>
<feature type="domain" description="HTH hxlR-type" evidence="4">
    <location>
        <begin position="12"/>
        <end position="113"/>
    </location>
</feature>
<dbReference type="OrthoDB" id="370168at2"/>
<organism evidence="5 6">
    <name type="scientific">Actinophytocola oryzae</name>
    <dbReference type="NCBI Taxonomy" id="502181"/>
    <lineage>
        <taxon>Bacteria</taxon>
        <taxon>Bacillati</taxon>
        <taxon>Actinomycetota</taxon>
        <taxon>Actinomycetes</taxon>
        <taxon>Pseudonocardiales</taxon>
        <taxon>Pseudonocardiaceae</taxon>
    </lineage>
</organism>
<keyword evidence="2" id="KW-0238">DNA-binding</keyword>
<dbReference type="AlphaFoldDB" id="A0A4R7W1R4"/>
<dbReference type="InterPro" id="IPR036388">
    <property type="entry name" value="WH-like_DNA-bd_sf"/>
</dbReference>
<gene>
    <name evidence="5" type="ORF">CLV71_102116</name>
</gene>
<reference evidence="5 6" key="1">
    <citation type="submission" date="2019-03" db="EMBL/GenBank/DDBJ databases">
        <title>Genomic Encyclopedia of Archaeal and Bacterial Type Strains, Phase II (KMG-II): from individual species to whole genera.</title>
        <authorList>
            <person name="Goeker M."/>
        </authorList>
    </citation>
    <scope>NUCLEOTIDE SEQUENCE [LARGE SCALE GENOMIC DNA]</scope>
    <source>
        <strain evidence="5 6">DSM 45499</strain>
    </source>
</reference>
<keyword evidence="1" id="KW-0805">Transcription regulation</keyword>
<dbReference type="SUPFAM" id="SSF46785">
    <property type="entry name" value="Winged helix' DNA-binding domain"/>
    <property type="match status" value="1"/>
</dbReference>